<dbReference type="Proteomes" id="UP000814033">
    <property type="component" value="Unassembled WGS sequence"/>
</dbReference>
<proteinExistence type="predicted"/>
<evidence type="ECO:0000313" key="1">
    <source>
        <dbReference type="EMBL" id="KAI0045233.1"/>
    </source>
</evidence>
<reference evidence="1" key="1">
    <citation type="submission" date="2021-02" db="EMBL/GenBank/DDBJ databases">
        <authorList>
            <consortium name="DOE Joint Genome Institute"/>
            <person name="Ahrendt S."/>
            <person name="Looney B.P."/>
            <person name="Miyauchi S."/>
            <person name="Morin E."/>
            <person name="Drula E."/>
            <person name="Courty P.E."/>
            <person name="Chicoki N."/>
            <person name="Fauchery L."/>
            <person name="Kohler A."/>
            <person name="Kuo A."/>
            <person name="Labutti K."/>
            <person name="Pangilinan J."/>
            <person name="Lipzen A."/>
            <person name="Riley R."/>
            <person name="Andreopoulos W."/>
            <person name="He G."/>
            <person name="Johnson J."/>
            <person name="Barry K.W."/>
            <person name="Grigoriev I.V."/>
            <person name="Nagy L."/>
            <person name="Hibbett D."/>
            <person name="Henrissat B."/>
            <person name="Matheny P.B."/>
            <person name="Labbe J."/>
            <person name="Martin F."/>
        </authorList>
    </citation>
    <scope>NUCLEOTIDE SEQUENCE</scope>
    <source>
        <strain evidence="1">FP105234-sp</strain>
    </source>
</reference>
<protein>
    <submittedName>
        <fullName evidence="1">Uncharacterized protein</fullName>
    </submittedName>
</protein>
<reference evidence="1" key="2">
    <citation type="journal article" date="2022" name="New Phytol.">
        <title>Evolutionary transition to the ectomycorrhizal habit in the genomes of a hyperdiverse lineage of mushroom-forming fungi.</title>
        <authorList>
            <person name="Looney B."/>
            <person name="Miyauchi S."/>
            <person name="Morin E."/>
            <person name="Drula E."/>
            <person name="Courty P.E."/>
            <person name="Kohler A."/>
            <person name="Kuo A."/>
            <person name="LaButti K."/>
            <person name="Pangilinan J."/>
            <person name="Lipzen A."/>
            <person name="Riley R."/>
            <person name="Andreopoulos W."/>
            <person name="He G."/>
            <person name="Johnson J."/>
            <person name="Nolan M."/>
            <person name="Tritt A."/>
            <person name="Barry K.W."/>
            <person name="Grigoriev I.V."/>
            <person name="Nagy L.G."/>
            <person name="Hibbett D."/>
            <person name="Henrissat B."/>
            <person name="Matheny P.B."/>
            <person name="Labbe J."/>
            <person name="Martin F.M."/>
        </authorList>
    </citation>
    <scope>NUCLEOTIDE SEQUENCE</scope>
    <source>
        <strain evidence="1">FP105234-sp</strain>
    </source>
</reference>
<keyword evidence="2" id="KW-1185">Reference proteome</keyword>
<evidence type="ECO:0000313" key="2">
    <source>
        <dbReference type="Proteomes" id="UP000814033"/>
    </source>
</evidence>
<gene>
    <name evidence="1" type="ORF">FA95DRAFT_1561304</name>
</gene>
<sequence>MIRASQLSEDDLSARLNCFLRFVVRRSHRAIASRFQDAHAHWSGQSPIDILESDWSMPHDLPVSSFKLPPALRDCLARFGLHTNAEDTYRVDVQNLQLWKTAFASLYRDVESGLLDPPVEGSSKPAIKSHIPDEDIARLAEAFRRLSLLLISKLADAIFSIPSLSDRFLKLRPNTVSKIGGYIGSETNEIYNYSSELEGAGAHALRYLRLCCAHVTAARFVFVHPAFQQRLPLRIRLVTYPPADPRPSPACIDDLRAGITDDSPNAANAIAALETVRVEVRHGTLHPEAVILALAHASLPGGEVAADPPPAGFVETAHALARFFHEDESVSVGVHQDCCPSCAMLNIDLSEGDFPDIFFSPGHGTAVPWTPPPGLPSWVLKEGLKDRAAMLRSQYLSAWDTHRLSILAAV</sequence>
<dbReference type="EMBL" id="MU275957">
    <property type="protein sequence ID" value="KAI0045233.1"/>
    <property type="molecule type" value="Genomic_DNA"/>
</dbReference>
<name>A0ACB8RNZ7_9AGAM</name>
<organism evidence="1 2">
    <name type="scientific">Auriscalpium vulgare</name>
    <dbReference type="NCBI Taxonomy" id="40419"/>
    <lineage>
        <taxon>Eukaryota</taxon>
        <taxon>Fungi</taxon>
        <taxon>Dikarya</taxon>
        <taxon>Basidiomycota</taxon>
        <taxon>Agaricomycotina</taxon>
        <taxon>Agaricomycetes</taxon>
        <taxon>Russulales</taxon>
        <taxon>Auriscalpiaceae</taxon>
        <taxon>Auriscalpium</taxon>
    </lineage>
</organism>
<accession>A0ACB8RNZ7</accession>
<comment type="caution">
    <text evidence="1">The sequence shown here is derived from an EMBL/GenBank/DDBJ whole genome shotgun (WGS) entry which is preliminary data.</text>
</comment>